<gene>
    <name evidence="2" type="ORF">DGYR_LOCUS4154</name>
</gene>
<sequence>MKDIITRNVNKSFTLAELYKFQDKIEEKLEKIWYNVGQENYGRAAIHIGECLALSYSTLPTIPFECFLSIRCLLFFLIELELSSAKFIKDLLGTYIDRARHCVKSRSTLSNEQIDLFLMKMYEVKYRIGFDEQSLDTKTPELKLTRFKRLREQTIDIKHRLELLYTIALKMTSEDIDSKVYILEKIFSNCIFYSLQTIDCYLQRETFELYNFISQLFDYTSFKCARELESLRKDLNEKIKLFLKKLSINRNNNNDDKFQLNSLQSKEKHGFTDGSLIKRVSFARYHSKYEKRRSSTQSDLPNQIFHTNANDINENREPSNTDGCTFQLILELHHSDNKNCEKPLRKLILNIMEECLDKRKLPSYQTNELFNIFSEFAHFISLRIRNNYTSDERLSSKGSGNQLVGKLEYRKKSEKLFRHSRLENLVLSLRNLEDISKFLAIKILGNSIDTLGQPELTDLSWILLDRLVIMINLDIEEEAPIPTYLYEDNYRSSAMIDILSRMMDRPSLRSIESPRRLSTAPGVSEQDSAELFAKYVIFLSIKKIIEENLGFVEQSSKWFSAGILSPVSFQKYRKKNLGLKYVERTEDTSCGLNKTSYLFTETEQNNENRLTPEVKSSSQTNEGGSQGNQLFFTQI</sequence>
<feature type="region of interest" description="Disordered" evidence="1">
    <location>
        <begin position="603"/>
        <end position="627"/>
    </location>
</feature>
<protein>
    <submittedName>
        <fullName evidence="2">DgyrCDS4386</fullName>
    </submittedName>
</protein>
<keyword evidence="3" id="KW-1185">Reference proteome</keyword>
<dbReference type="AlphaFoldDB" id="A0A7I8VJ33"/>
<organism evidence="2 3">
    <name type="scientific">Dimorphilus gyrociliatus</name>
    <dbReference type="NCBI Taxonomy" id="2664684"/>
    <lineage>
        <taxon>Eukaryota</taxon>
        <taxon>Metazoa</taxon>
        <taxon>Spiralia</taxon>
        <taxon>Lophotrochozoa</taxon>
        <taxon>Annelida</taxon>
        <taxon>Polychaeta</taxon>
        <taxon>Polychaeta incertae sedis</taxon>
        <taxon>Dinophilidae</taxon>
        <taxon>Dimorphilus</taxon>
    </lineage>
</organism>
<proteinExistence type="predicted"/>
<accession>A0A7I8VJ33</accession>
<evidence type="ECO:0000313" key="3">
    <source>
        <dbReference type="Proteomes" id="UP000549394"/>
    </source>
</evidence>
<evidence type="ECO:0000256" key="1">
    <source>
        <dbReference type="SAM" id="MobiDB-lite"/>
    </source>
</evidence>
<evidence type="ECO:0000313" key="2">
    <source>
        <dbReference type="EMBL" id="CAD5115409.1"/>
    </source>
</evidence>
<dbReference type="EMBL" id="CAJFCJ010000006">
    <property type="protein sequence ID" value="CAD5115409.1"/>
    <property type="molecule type" value="Genomic_DNA"/>
</dbReference>
<name>A0A7I8VJ33_9ANNE</name>
<dbReference type="Proteomes" id="UP000549394">
    <property type="component" value="Unassembled WGS sequence"/>
</dbReference>
<reference evidence="2 3" key="1">
    <citation type="submission" date="2020-08" db="EMBL/GenBank/DDBJ databases">
        <authorList>
            <person name="Hejnol A."/>
        </authorList>
    </citation>
    <scope>NUCLEOTIDE SEQUENCE [LARGE SCALE GENOMIC DNA]</scope>
</reference>
<comment type="caution">
    <text evidence="2">The sequence shown here is derived from an EMBL/GenBank/DDBJ whole genome shotgun (WGS) entry which is preliminary data.</text>
</comment>